<dbReference type="Pfam" id="PF02470">
    <property type="entry name" value="MlaD"/>
    <property type="match status" value="1"/>
</dbReference>
<evidence type="ECO:0000313" key="4">
    <source>
        <dbReference type="EMBL" id="TMQ71137.1"/>
    </source>
</evidence>
<comment type="caution">
    <text evidence="4">The sequence shown here is derived from an EMBL/GenBank/DDBJ whole genome shotgun (WGS) entry which is preliminary data.</text>
</comment>
<feature type="domain" description="Mce/MlaD" evidence="3">
    <location>
        <begin position="72"/>
        <end position="156"/>
    </location>
</feature>
<evidence type="ECO:0000256" key="1">
    <source>
        <dbReference type="SAM" id="MobiDB-lite"/>
    </source>
</evidence>
<organism evidence="4 5">
    <name type="scientific">Eiseniibacteriota bacterium</name>
    <dbReference type="NCBI Taxonomy" id="2212470"/>
    <lineage>
        <taxon>Bacteria</taxon>
        <taxon>Candidatus Eiseniibacteriota</taxon>
    </lineage>
</organism>
<evidence type="ECO:0000259" key="3">
    <source>
        <dbReference type="Pfam" id="PF02470"/>
    </source>
</evidence>
<keyword evidence="2" id="KW-0812">Transmembrane</keyword>
<dbReference type="PANTHER" id="PTHR36698:SF2">
    <property type="entry name" value="MCE_MLAD DOMAIN-CONTAINING PROTEIN"/>
    <property type="match status" value="1"/>
</dbReference>
<evidence type="ECO:0000256" key="2">
    <source>
        <dbReference type="SAM" id="Phobius"/>
    </source>
</evidence>
<evidence type="ECO:0000313" key="5">
    <source>
        <dbReference type="Proteomes" id="UP000319771"/>
    </source>
</evidence>
<reference evidence="4 5" key="1">
    <citation type="journal article" date="2019" name="Nat. Microbiol.">
        <title>Mediterranean grassland soil C-N compound turnover is dependent on rainfall and depth, and is mediated by genomically divergent microorganisms.</title>
        <authorList>
            <person name="Diamond S."/>
            <person name="Andeer P.F."/>
            <person name="Li Z."/>
            <person name="Crits-Christoph A."/>
            <person name="Burstein D."/>
            <person name="Anantharaman K."/>
            <person name="Lane K.R."/>
            <person name="Thomas B.C."/>
            <person name="Pan C."/>
            <person name="Northen T.R."/>
            <person name="Banfield J.F."/>
        </authorList>
    </citation>
    <scope>NUCLEOTIDE SEQUENCE [LARGE SCALE GENOMIC DNA]</scope>
    <source>
        <strain evidence="4">WS_11</strain>
    </source>
</reference>
<feature type="compositionally biased region" description="Polar residues" evidence="1">
    <location>
        <begin position="1"/>
        <end position="10"/>
    </location>
</feature>
<dbReference type="AlphaFoldDB" id="A0A538U5J3"/>
<feature type="region of interest" description="Disordered" evidence="1">
    <location>
        <begin position="1"/>
        <end position="26"/>
    </location>
</feature>
<keyword evidence="2" id="KW-0472">Membrane</keyword>
<dbReference type="InterPro" id="IPR003399">
    <property type="entry name" value="Mce/MlaD"/>
</dbReference>
<feature type="region of interest" description="Disordered" evidence="1">
    <location>
        <begin position="308"/>
        <end position="327"/>
    </location>
</feature>
<name>A0A538U5J3_UNCEI</name>
<proteinExistence type="predicted"/>
<feature type="transmembrane region" description="Helical" evidence="2">
    <location>
        <begin position="39"/>
        <end position="59"/>
    </location>
</feature>
<keyword evidence="2" id="KW-1133">Transmembrane helix</keyword>
<dbReference type="Proteomes" id="UP000319771">
    <property type="component" value="Unassembled WGS sequence"/>
</dbReference>
<dbReference type="EMBL" id="VBPB01000182">
    <property type="protein sequence ID" value="TMQ71137.1"/>
    <property type="molecule type" value="Genomic_DNA"/>
</dbReference>
<sequence length="327" mass="34837">MHADGRSSSAMEAPTRASVPSSTAGWPDVATTATSHWKLGLFVVAALATMVAVAFWIGAQRFKRESFEAISYFDESVQGLDVGSPVKWRGVTVGTVKDLTVAPDGRHVQVTSDIFVDALKRLGLEVPQRGQAFIHPNLRVQLASVGITGNRFLQTDFFDPVRHPPPPLPFEPPWNYVPSAPSTLKSVEDSALEILNKLPAVEDQATETLVGLRETLASVDGLTATLKADDGAFHTLLVQLRSTASRLERALEEAQLGTTTASLRSASGQVGEAAAGVGDTREELAASLVALRETLEAVRALSDSLDRDPSALLRGSRADGPIPAQEP</sequence>
<dbReference type="PANTHER" id="PTHR36698">
    <property type="entry name" value="BLL5892 PROTEIN"/>
    <property type="match status" value="1"/>
</dbReference>
<gene>
    <name evidence="4" type="ORF">E6K81_10840</name>
</gene>
<protein>
    <submittedName>
        <fullName evidence="4">MCE family protein</fullName>
    </submittedName>
</protein>
<accession>A0A538U5J3</accession>